<feature type="compositionally biased region" description="Basic and acidic residues" evidence="1">
    <location>
        <begin position="25"/>
        <end position="39"/>
    </location>
</feature>
<feature type="compositionally biased region" description="Basic and acidic residues" evidence="1">
    <location>
        <begin position="7"/>
        <end position="17"/>
    </location>
</feature>
<evidence type="ECO:0000313" key="3">
    <source>
        <dbReference type="Proteomes" id="UP000094065"/>
    </source>
</evidence>
<protein>
    <submittedName>
        <fullName evidence="2">Uncharacterized protein</fullName>
    </submittedName>
</protein>
<accession>A0A1E3I4I9</accession>
<keyword evidence="3" id="KW-1185">Reference proteome</keyword>
<gene>
    <name evidence="2" type="ORF">L202_01675</name>
</gene>
<dbReference type="AlphaFoldDB" id="A0A1E3I4I9"/>
<evidence type="ECO:0000256" key="1">
    <source>
        <dbReference type="SAM" id="MobiDB-lite"/>
    </source>
</evidence>
<proteinExistence type="predicted"/>
<sequence length="125" mass="13948">MRHAKHVKGEAVGVHRDVMRRRTREGREGELRDRGREGKSSVVRVKLSGKVLLVMLGEGRVKLGIRLRVEELLVGFRREGLWRLAVGALGTDGASELLAFHRDITEPRMRVGHPIATTDALLVLA</sequence>
<dbReference type="Proteomes" id="UP000094065">
    <property type="component" value="Unassembled WGS sequence"/>
</dbReference>
<reference evidence="2 3" key="1">
    <citation type="submission" date="2016-06" db="EMBL/GenBank/DDBJ databases">
        <title>Evolution of pathogenesis and genome organization in the Tremellales.</title>
        <authorList>
            <person name="Cuomo C."/>
            <person name="Litvintseva A."/>
            <person name="Heitman J."/>
            <person name="Chen Y."/>
            <person name="Sun S."/>
            <person name="Springer D."/>
            <person name="Dromer F."/>
            <person name="Young S."/>
            <person name="Zeng Q."/>
            <person name="Chapman S."/>
            <person name="Gujja S."/>
            <person name="Saif S."/>
            <person name="Birren B."/>
        </authorList>
    </citation>
    <scope>NUCLEOTIDE SEQUENCE [LARGE SCALE GENOMIC DNA]</scope>
    <source>
        <strain evidence="2 3">CBS 6039</strain>
    </source>
</reference>
<dbReference type="RefSeq" id="XP_018997554.1">
    <property type="nucleotide sequence ID" value="XM_019135127.1"/>
</dbReference>
<name>A0A1E3I4I9_9TREE</name>
<comment type="caution">
    <text evidence="2">The sequence shown here is derived from an EMBL/GenBank/DDBJ whole genome shotgun (WGS) entry which is preliminary data.</text>
</comment>
<feature type="region of interest" description="Disordered" evidence="1">
    <location>
        <begin position="1"/>
        <end position="40"/>
    </location>
</feature>
<dbReference type="GeneID" id="30152984"/>
<organism evidence="2 3">
    <name type="scientific">Cryptococcus amylolentus CBS 6039</name>
    <dbReference type="NCBI Taxonomy" id="1295533"/>
    <lineage>
        <taxon>Eukaryota</taxon>
        <taxon>Fungi</taxon>
        <taxon>Dikarya</taxon>
        <taxon>Basidiomycota</taxon>
        <taxon>Agaricomycotina</taxon>
        <taxon>Tremellomycetes</taxon>
        <taxon>Tremellales</taxon>
        <taxon>Cryptococcaceae</taxon>
        <taxon>Cryptococcus</taxon>
    </lineage>
</organism>
<evidence type="ECO:0000313" key="2">
    <source>
        <dbReference type="EMBL" id="ODN83554.1"/>
    </source>
</evidence>
<dbReference type="EMBL" id="AWGJ01000002">
    <property type="protein sequence ID" value="ODN83554.1"/>
    <property type="molecule type" value="Genomic_DNA"/>
</dbReference>